<dbReference type="AlphaFoldDB" id="A0A8R7Q0D8"/>
<dbReference type="Proteomes" id="UP000015106">
    <property type="component" value="Chromosome 3"/>
</dbReference>
<dbReference type="EnsemblPlants" id="TuG1812G0300005847.01.T01">
    <property type="protein sequence ID" value="TuG1812G0300005847.01.T01"/>
    <property type="gene ID" value="TuG1812G0300005847.01"/>
</dbReference>
<evidence type="ECO:0000313" key="1">
    <source>
        <dbReference type="EnsemblPlants" id="TuG1812G0300005847.01.T01"/>
    </source>
</evidence>
<reference evidence="1" key="3">
    <citation type="submission" date="2022-06" db="UniProtKB">
        <authorList>
            <consortium name="EnsemblPlants"/>
        </authorList>
    </citation>
    <scope>IDENTIFICATION</scope>
</reference>
<reference evidence="2" key="1">
    <citation type="journal article" date="2013" name="Nature">
        <title>Draft genome of the wheat A-genome progenitor Triticum urartu.</title>
        <authorList>
            <person name="Ling H.Q."/>
            <person name="Zhao S."/>
            <person name="Liu D."/>
            <person name="Wang J."/>
            <person name="Sun H."/>
            <person name="Zhang C."/>
            <person name="Fan H."/>
            <person name="Li D."/>
            <person name="Dong L."/>
            <person name="Tao Y."/>
            <person name="Gao C."/>
            <person name="Wu H."/>
            <person name="Li Y."/>
            <person name="Cui Y."/>
            <person name="Guo X."/>
            <person name="Zheng S."/>
            <person name="Wang B."/>
            <person name="Yu K."/>
            <person name="Liang Q."/>
            <person name="Yang W."/>
            <person name="Lou X."/>
            <person name="Chen J."/>
            <person name="Feng M."/>
            <person name="Jian J."/>
            <person name="Zhang X."/>
            <person name="Luo G."/>
            <person name="Jiang Y."/>
            <person name="Liu J."/>
            <person name="Wang Z."/>
            <person name="Sha Y."/>
            <person name="Zhang B."/>
            <person name="Wu H."/>
            <person name="Tang D."/>
            <person name="Shen Q."/>
            <person name="Xue P."/>
            <person name="Zou S."/>
            <person name="Wang X."/>
            <person name="Liu X."/>
            <person name="Wang F."/>
            <person name="Yang Y."/>
            <person name="An X."/>
            <person name="Dong Z."/>
            <person name="Zhang K."/>
            <person name="Zhang X."/>
            <person name="Luo M.C."/>
            <person name="Dvorak J."/>
            <person name="Tong Y."/>
            <person name="Wang J."/>
            <person name="Yang H."/>
            <person name="Li Z."/>
            <person name="Wang D."/>
            <person name="Zhang A."/>
            <person name="Wang J."/>
        </authorList>
    </citation>
    <scope>NUCLEOTIDE SEQUENCE</scope>
    <source>
        <strain evidence="2">cv. G1812</strain>
    </source>
</reference>
<dbReference type="PANTHER" id="PTHR47482:SF5">
    <property type="entry name" value="FAR1 DOMAIN-CONTAINING PROTEIN"/>
    <property type="match status" value="1"/>
</dbReference>
<sequence length="99" mass="11262">MSFDSLGKPTISISCIRYGNCCLNVERTNCMQEIVYGSSGNPEQQNSWSCRCECPSMIRLLRAAHNGWLIAEHRSSHNHSMSLTCGEKVHWPSYKHIDM</sequence>
<proteinExistence type="predicted"/>
<organism evidence="1 2">
    <name type="scientific">Triticum urartu</name>
    <name type="common">Red wild einkorn</name>
    <name type="synonym">Crithodium urartu</name>
    <dbReference type="NCBI Taxonomy" id="4572"/>
    <lineage>
        <taxon>Eukaryota</taxon>
        <taxon>Viridiplantae</taxon>
        <taxon>Streptophyta</taxon>
        <taxon>Embryophyta</taxon>
        <taxon>Tracheophyta</taxon>
        <taxon>Spermatophyta</taxon>
        <taxon>Magnoliopsida</taxon>
        <taxon>Liliopsida</taxon>
        <taxon>Poales</taxon>
        <taxon>Poaceae</taxon>
        <taxon>BOP clade</taxon>
        <taxon>Pooideae</taxon>
        <taxon>Triticodae</taxon>
        <taxon>Triticeae</taxon>
        <taxon>Triticinae</taxon>
        <taxon>Triticum</taxon>
    </lineage>
</organism>
<accession>A0A8R7Q0D8</accession>
<name>A0A8R7Q0D8_TRIUA</name>
<protein>
    <recommendedName>
        <fullName evidence="3">FAR1 domain-containing protein</fullName>
    </recommendedName>
</protein>
<keyword evidence="2" id="KW-1185">Reference proteome</keyword>
<reference evidence="1" key="2">
    <citation type="submission" date="2018-03" db="EMBL/GenBank/DDBJ databases">
        <title>The Triticum urartu genome reveals the dynamic nature of wheat genome evolution.</title>
        <authorList>
            <person name="Ling H."/>
            <person name="Ma B."/>
            <person name="Shi X."/>
            <person name="Liu H."/>
            <person name="Dong L."/>
            <person name="Sun H."/>
            <person name="Cao Y."/>
            <person name="Gao Q."/>
            <person name="Zheng S."/>
            <person name="Li Y."/>
            <person name="Yu Y."/>
            <person name="Du H."/>
            <person name="Qi M."/>
            <person name="Li Y."/>
            <person name="Yu H."/>
            <person name="Cui Y."/>
            <person name="Wang N."/>
            <person name="Chen C."/>
            <person name="Wu H."/>
            <person name="Zhao Y."/>
            <person name="Zhang J."/>
            <person name="Li Y."/>
            <person name="Zhou W."/>
            <person name="Zhang B."/>
            <person name="Hu W."/>
            <person name="Eijk M."/>
            <person name="Tang J."/>
            <person name="Witsenboer H."/>
            <person name="Zhao S."/>
            <person name="Li Z."/>
            <person name="Zhang A."/>
            <person name="Wang D."/>
            <person name="Liang C."/>
        </authorList>
    </citation>
    <scope>NUCLEOTIDE SEQUENCE [LARGE SCALE GENOMIC DNA]</scope>
    <source>
        <strain evidence="1">cv. G1812</strain>
    </source>
</reference>
<dbReference type="Gramene" id="TuG1812G0300005847.01.T01">
    <property type="protein sequence ID" value="TuG1812G0300005847.01.T01"/>
    <property type="gene ID" value="TuG1812G0300005847.01"/>
</dbReference>
<evidence type="ECO:0000313" key="2">
    <source>
        <dbReference type="Proteomes" id="UP000015106"/>
    </source>
</evidence>
<dbReference type="PANTHER" id="PTHR47482">
    <property type="entry name" value="OS11G0632001 PROTEIN"/>
    <property type="match status" value="1"/>
</dbReference>
<evidence type="ECO:0008006" key="3">
    <source>
        <dbReference type="Google" id="ProtNLM"/>
    </source>
</evidence>